<evidence type="ECO:0000256" key="1">
    <source>
        <dbReference type="SAM" id="Phobius"/>
    </source>
</evidence>
<evidence type="ECO:0000313" key="2">
    <source>
        <dbReference type="EMBL" id="QPK82645.1"/>
    </source>
</evidence>
<keyword evidence="3" id="KW-1185">Reference proteome</keyword>
<dbReference type="KEGG" id="cqn:G7Y29_07070"/>
<evidence type="ECO:0000313" key="3">
    <source>
        <dbReference type="Proteomes" id="UP000594586"/>
    </source>
</evidence>
<feature type="transmembrane region" description="Helical" evidence="1">
    <location>
        <begin position="12"/>
        <end position="31"/>
    </location>
</feature>
<proteinExistence type="predicted"/>
<keyword evidence="1" id="KW-0812">Transmembrane</keyword>
<dbReference type="EMBL" id="CP064955">
    <property type="protein sequence ID" value="QPK82645.1"/>
    <property type="molecule type" value="Genomic_DNA"/>
</dbReference>
<dbReference type="Proteomes" id="UP000594586">
    <property type="component" value="Chromosome"/>
</dbReference>
<keyword evidence="1" id="KW-0472">Membrane</keyword>
<keyword evidence="1" id="KW-1133">Transmembrane helix</keyword>
<reference evidence="2 3" key="1">
    <citation type="submission" date="2020-11" db="EMBL/GenBank/DDBJ databases">
        <title>Corynebacterium sp. MC1420.</title>
        <authorList>
            <person name="Zhou J."/>
        </authorList>
    </citation>
    <scope>NUCLEOTIDE SEQUENCE [LARGE SCALE GENOMIC DNA]</scope>
    <source>
        <strain evidence="2 3">MC1420</strain>
    </source>
</reference>
<protein>
    <submittedName>
        <fullName evidence="2">Uncharacterized protein</fullName>
    </submittedName>
</protein>
<feature type="transmembrane region" description="Helical" evidence="1">
    <location>
        <begin position="37"/>
        <end position="57"/>
    </location>
</feature>
<accession>A0A7T0KLX0</accession>
<organism evidence="2 3">
    <name type="scientific">Corynebacterium qintianiae</name>
    <dbReference type="NCBI Taxonomy" id="2709392"/>
    <lineage>
        <taxon>Bacteria</taxon>
        <taxon>Bacillati</taxon>
        <taxon>Actinomycetota</taxon>
        <taxon>Actinomycetes</taxon>
        <taxon>Mycobacteriales</taxon>
        <taxon>Corynebacteriaceae</taxon>
        <taxon>Corynebacterium</taxon>
    </lineage>
</organism>
<dbReference type="RefSeq" id="WP_165002495.1">
    <property type="nucleotide sequence ID" value="NZ_CP064955.1"/>
</dbReference>
<gene>
    <name evidence="2" type="ORF">G7Y29_07070</name>
</gene>
<sequence length="62" mass="6228">MPQGFSVAGGMWVLVCFLVAGLLIGGVWSAYRNGNTLLTVVLGLAAALALCLALVSMTGAMG</sequence>
<dbReference type="AlphaFoldDB" id="A0A7T0KLX0"/>
<name>A0A7T0KLX0_9CORY</name>